<sequence>MGVFWRTQEPHFARLTNEVVRVLLWVGNVLIPPRGWQIFQFSHEFDSGCCGSKNLHATALAGIFRRALFKIGLLQSASLRWPGRSLWRALKRPASAGTSRTSSPTLTFFQRCQKAHCSQVRPAGPVPAMCACPTWVAAIAKCAASSLSLGETSTWTMSRLAFYGARRLRGLLKHDGSFQSRAPGGYVVALDLCEAGGAKRRAADDCEDEDAARAGQKKAAIGRRCLLWALCRNHGINLDQGCLHPFGKPPRVRRKPERMTRPRNR</sequence>
<accession>A0A1S7NMK1</accession>
<organism evidence="1 2">
    <name type="scientific">Agrobacterium tomkonis CFBP 6623</name>
    <dbReference type="NCBI Taxonomy" id="1183432"/>
    <lineage>
        <taxon>Bacteria</taxon>
        <taxon>Pseudomonadati</taxon>
        <taxon>Pseudomonadota</taxon>
        <taxon>Alphaproteobacteria</taxon>
        <taxon>Hyphomicrobiales</taxon>
        <taxon>Rhizobiaceae</taxon>
        <taxon>Rhizobium/Agrobacterium group</taxon>
        <taxon>Agrobacterium</taxon>
        <taxon>Agrobacterium tumefaciens complex</taxon>
    </lineage>
</organism>
<evidence type="ECO:0000313" key="1">
    <source>
        <dbReference type="EMBL" id="CUX09183.1"/>
    </source>
</evidence>
<dbReference type="AlphaFoldDB" id="A0A1S7NMK1"/>
<protein>
    <submittedName>
        <fullName evidence="1">Uncharacterized protein</fullName>
    </submittedName>
</protein>
<gene>
    <name evidence="1" type="ORF">AGR3A_Cc120039</name>
</gene>
<evidence type="ECO:0000313" key="2">
    <source>
        <dbReference type="Proteomes" id="UP000191988"/>
    </source>
</evidence>
<reference evidence="2" key="1">
    <citation type="submission" date="2016-01" db="EMBL/GenBank/DDBJ databases">
        <authorList>
            <person name="Regsiter A."/>
            <person name="william w."/>
        </authorList>
    </citation>
    <scope>NUCLEOTIDE SEQUENCE [LARGE SCALE GENOMIC DNA]</scope>
    <source>
        <strain evidence="2">CFBP 6623</strain>
    </source>
</reference>
<dbReference type="EMBL" id="FBWK01000004">
    <property type="protein sequence ID" value="CUX09183.1"/>
    <property type="molecule type" value="Genomic_DNA"/>
</dbReference>
<proteinExistence type="predicted"/>
<dbReference type="Proteomes" id="UP000191988">
    <property type="component" value="Unassembled WGS sequence"/>
</dbReference>
<name>A0A1S7NMK1_9HYPH</name>
<keyword evidence="2" id="KW-1185">Reference proteome</keyword>